<dbReference type="EMBL" id="LNYW01000040">
    <property type="protein sequence ID" value="KTD60933.1"/>
    <property type="molecule type" value="Genomic_DNA"/>
</dbReference>
<dbReference type="Pfam" id="PF19776">
    <property type="entry name" value="DUF6262"/>
    <property type="match status" value="1"/>
</dbReference>
<dbReference type="PATRIC" id="fig|1122169.6.peg.1547"/>
<dbReference type="Proteomes" id="UP000054600">
    <property type="component" value="Unassembled WGS sequence"/>
</dbReference>
<proteinExistence type="predicted"/>
<dbReference type="InterPro" id="IPR046229">
    <property type="entry name" value="TnpC-like"/>
</dbReference>
<dbReference type="RefSeq" id="WP_018578689.1">
    <property type="nucleotide sequence ID" value="NZ_KB892437.1"/>
</dbReference>
<organism evidence="2 3">
    <name type="scientific">Legionella shakespearei DSM 23087</name>
    <dbReference type="NCBI Taxonomy" id="1122169"/>
    <lineage>
        <taxon>Bacteria</taxon>
        <taxon>Pseudomonadati</taxon>
        <taxon>Pseudomonadota</taxon>
        <taxon>Gammaproteobacteria</taxon>
        <taxon>Legionellales</taxon>
        <taxon>Legionellaceae</taxon>
        <taxon>Legionella</taxon>
    </lineage>
</organism>
<protein>
    <recommendedName>
        <fullName evidence="4">Transposase</fullName>
    </recommendedName>
</protein>
<dbReference type="eggNOG" id="ENOG5030JSG">
    <property type="taxonomic scope" value="Bacteria"/>
</dbReference>
<accession>A0A0W0YVJ7</accession>
<reference evidence="2 3" key="1">
    <citation type="submission" date="2015-11" db="EMBL/GenBank/DDBJ databases">
        <title>Genomic analysis of 38 Legionella species identifies large and diverse effector repertoires.</title>
        <authorList>
            <person name="Burstein D."/>
            <person name="Amaro F."/>
            <person name="Zusman T."/>
            <person name="Lifshitz Z."/>
            <person name="Cohen O."/>
            <person name="Gilbert J.A."/>
            <person name="Pupko T."/>
            <person name="Shuman H.A."/>
            <person name="Segal G."/>
        </authorList>
    </citation>
    <scope>NUCLEOTIDE SEQUENCE [LARGE SCALE GENOMIC DNA]</scope>
    <source>
        <strain evidence="2 3">ATCC 49655</strain>
    </source>
</reference>
<sequence length="124" mass="14376">MSSTDSKQITALKEAARQKRAATLERVLIALKVMEEQQLPINFESVANFAKVSKTTLYKDPALKKHINQSRDSFKRNHYVQEQALKLKSKDKEISVLKKQNKNLQRQIEELKKQLEVAYSSIFK</sequence>
<dbReference type="AlphaFoldDB" id="A0A0W0YVJ7"/>
<dbReference type="OrthoDB" id="5652175at2"/>
<name>A0A0W0YVJ7_9GAMM</name>
<evidence type="ECO:0008006" key="4">
    <source>
        <dbReference type="Google" id="ProtNLM"/>
    </source>
</evidence>
<evidence type="ECO:0000313" key="3">
    <source>
        <dbReference type="Proteomes" id="UP000054600"/>
    </source>
</evidence>
<keyword evidence="3" id="KW-1185">Reference proteome</keyword>
<comment type="caution">
    <text evidence="2">The sequence shown here is derived from an EMBL/GenBank/DDBJ whole genome shotgun (WGS) entry which is preliminary data.</text>
</comment>
<gene>
    <name evidence="2" type="ORF">Lsha_1344</name>
</gene>
<keyword evidence="1" id="KW-0175">Coiled coil</keyword>
<feature type="coiled-coil region" evidence="1">
    <location>
        <begin position="87"/>
        <end position="121"/>
    </location>
</feature>
<evidence type="ECO:0000313" key="2">
    <source>
        <dbReference type="EMBL" id="KTD60933.1"/>
    </source>
</evidence>
<evidence type="ECO:0000256" key="1">
    <source>
        <dbReference type="SAM" id="Coils"/>
    </source>
</evidence>